<feature type="transmembrane region" description="Helical" evidence="1">
    <location>
        <begin position="96"/>
        <end position="120"/>
    </location>
</feature>
<organism evidence="3 4">
    <name type="scientific">Suillus subaureus</name>
    <dbReference type="NCBI Taxonomy" id="48587"/>
    <lineage>
        <taxon>Eukaryota</taxon>
        <taxon>Fungi</taxon>
        <taxon>Dikarya</taxon>
        <taxon>Basidiomycota</taxon>
        <taxon>Agaricomycotina</taxon>
        <taxon>Agaricomycetes</taxon>
        <taxon>Agaricomycetidae</taxon>
        <taxon>Boletales</taxon>
        <taxon>Suillineae</taxon>
        <taxon>Suillaceae</taxon>
        <taxon>Suillus</taxon>
    </lineage>
</organism>
<dbReference type="Pfam" id="PF20149">
    <property type="entry name" value="DUF6532"/>
    <property type="match status" value="1"/>
</dbReference>
<feature type="non-terminal residue" evidence="3">
    <location>
        <position position="127"/>
    </location>
</feature>
<evidence type="ECO:0000313" key="4">
    <source>
        <dbReference type="Proteomes" id="UP000807769"/>
    </source>
</evidence>
<protein>
    <recommendedName>
        <fullName evidence="2">DUF6532 domain-containing protein</fullName>
    </recommendedName>
</protein>
<proteinExistence type="predicted"/>
<keyword evidence="1" id="KW-1133">Transmembrane helix</keyword>
<evidence type="ECO:0000259" key="2">
    <source>
        <dbReference type="Pfam" id="PF20149"/>
    </source>
</evidence>
<sequence length="127" mass="14695">DLLLEITRHTSHLTSQVKGKVHSLVENIYGFEHGSQESVKSRNYRLAHQLKNKFGLCYQKHKVPHSGLFHMKLNQKVANLLWYSNKKDEGVMFEKLFNLFPIPALALVYAAVSHMFSYLIPSAQYIH</sequence>
<dbReference type="RefSeq" id="XP_041190159.1">
    <property type="nucleotide sequence ID" value="XM_041331358.1"/>
</dbReference>
<dbReference type="EMBL" id="JABBWG010000028">
    <property type="protein sequence ID" value="KAG1811738.1"/>
    <property type="molecule type" value="Genomic_DNA"/>
</dbReference>
<keyword evidence="1" id="KW-0472">Membrane</keyword>
<keyword evidence="1" id="KW-0812">Transmembrane</keyword>
<dbReference type="GeneID" id="64625375"/>
<accession>A0A9P7E5B2</accession>
<comment type="caution">
    <text evidence="3">The sequence shown here is derived from an EMBL/GenBank/DDBJ whole genome shotgun (WGS) entry which is preliminary data.</text>
</comment>
<keyword evidence="4" id="KW-1185">Reference proteome</keyword>
<gene>
    <name evidence="3" type="ORF">BJ212DRAFT_1277378</name>
</gene>
<feature type="domain" description="DUF6532" evidence="2">
    <location>
        <begin position="6"/>
        <end position="115"/>
    </location>
</feature>
<dbReference type="OrthoDB" id="2670159at2759"/>
<evidence type="ECO:0000256" key="1">
    <source>
        <dbReference type="SAM" id="Phobius"/>
    </source>
</evidence>
<evidence type="ECO:0000313" key="3">
    <source>
        <dbReference type="EMBL" id="KAG1811738.1"/>
    </source>
</evidence>
<dbReference type="Proteomes" id="UP000807769">
    <property type="component" value="Unassembled WGS sequence"/>
</dbReference>
<dbReference type="InterPro" id="IPR045341">
    <property type="entry name" value="DUF6532"/>
</dbReference>
<reference evidence="3" key="1">
    <citation type="journal article" date="2020" name="New Phytol.">
        <title>Comparative genomics reveals dynamic genome evolution in host specialist ectomycorrhizal fungi.</title>
        <authorList>
            <person name="Lofgren L.A."/>
            <person name="Nguyen N.H."/>
            <person name="Vilgalys R."/>
            <person name="Ruytinx J."/>
            <person name="Liao H.L."/>
            <person name="Branco S."/>
            <person name="Kuo A."/>
            <person name="LaButti K."/>
            <person name="Lipzen A."/>
            <person name="Andreopoulos W."/>
            <person name="Pangilinan J."/>
            <person name="Riley R."/>
            <person name="Hundley H."/>
            <person name="Na H."/>
            <person name="Barry K."/>
            <person name="Grigoriev I.V."/>
            <person name="Stajich J.E."/>
            <person name="Kennedy P.G."/>
        </authorList>
    </citation>
    <scope>NUCLEOTIDE SEQUENCE</scope>
    <source>
        <strain evidence="3">MN1</strain>
    </source>
</reference>
<name>A0A9P7E5B2_9AGAM</name>
<dbReference type="AlphaFoldDB" id="A0A9P7E5B2"/>